<evidence type="ECO:0000313" key="2">
    <source>
        <dbReference type="EMBL" id="MBO2453497.1"/>
    </source>
</evidence>
<gene>
    <name evidence="2" type="ORF">J4573_40840</name>
</gene>
<dbReference type="AlphaFoldDB" id="A0A939PJL1"/>
<accession>A0A939PJL1</accession>
<sequence length="149" mass="15756">MKLRTMVLTGGLGAAVLLAPTAAAAAATTSAATEDNLSLQISSAKLDKGNVVVRGVYSCDMPYKARFIESEAMQYQGEDNEVRGLKALWDRPCTGAKRQFQATISAGKGAKFVTAADGGSAVFVQVELTVTDQNNVWQDTLHDSVDVDV</sequence>
<feature type="signal peptide" evidence="1">
    <location>
        <begin position="1"/>
        <end position="25"/>
    </location>
</feature>
<proteinExistence type="predicted"/>
<comment type="caution">
    <text evidence="2">The sequence shown here is derived from an EMBL/GenBank/DDBJ whole genome shotgun (WGS) entry which is preliminary data.</text>
</comment>
<name>A0A939PJL1_9ACTN</name>
<evidence type="ECO:0000313" key="3">
    <source>
        <dbReference type="Proteomes" id="UP000669179"/>
    </source>
</evidence>
<dbReference type="Proteomes" id="UP000669179">
    <property type="component" value="Unassembled WGS sequence"/>
</dbReference>
<keyword evidence="3" id="KW-1185">Reference proteome</keyword>
<keyword evidence="1" id="KW-0732">Signal</keyword>
<dbReference type="RefSeq" id="WP_208261525.1">
    <property type="nucleotide sequence ID" value="NZ_JAGEOJ010000021.1"/>
</dbReference>
<evidence type="ECO:0000256" key="1">
    <source>
        <dbReference type="SAM" id="SignalP"/>
    </source>
</evidence>
<feature type="chain" id="PRO_5037090772" description="Secreted protein" evidence="1">
    <location>
        <begin position="26"/>
        <end position="149"/>
    </location>
</feature>
<dbReference type="EMBL" id="JAGEOJ010000021">
    <property type="protein sequence ID" value="MBO2453497.1"/>
    <property type="molecule type" value="Genomic_DNA"/>
</dbReference>
<organism evidence="2 3">
    <name type="scientific">Actinomadura barringtoniae</name>
    <dbReference type="NCBI Taxonomy" id="1427535"/>
    <lineage>
        <taxon>Bacteria</taxon>
        <taxon>Bacillati</taxon>
        <taxon>Actinomycetota</taxon>
        <taxon>Actinomycetes</taxon>
        <taxon>Streptosporangiales</taxon>
        <taxon>Thermomonosporaceae</taxon>
        <taxon>Actinomadura</taxon>
    </lineage>
</organism>
<evidence type="ECO:0008006" key="4">
    <source>
        <dbReference type="Google" id="ProtNLM"/>
    </source>
</evidence>
<protein>
    <recommendedName>
        <fullName evidence="4">Secreted protein</fullName>
    </recommendedName>
</protein>
<reference evidence="2" key="1">
    <citation type="submission" date="2021-03" db="EMBL/GenBank/DDBJ databases">
        <authorList>
            <person name="Kanchanasin P."/>
            <person name="Saeng-In P."/>
            <person name="Phongsopitanun W."/>
            <person name="Yuki M."/>
            <person name="Kudo T."/>
            <person name="Ohkuma M."/>
            <person name="Tanasupawat S."/>
        </authorList>
    </citation>
    <scope>NUCLEOTIDE SEQUENCE</scope>
    <source>
        <strain evidence="2">GKU 128</strain>
    </source>
</reference>